<accession>A0A5M8ABW6</accession>
<dbReference type="AlphaFoldDB" id="A0A5M8ABW6"/>
<keyword evidence="2" id="KW-0805">Transcription regulation</keyword>
<dbReference type="InterPro" id="IPR036388">
    <property type="entry name" value="WH-like_DNA-bd_sf"/>
</dbReference>
<evidence type="ECO:0000259" key="6">
    <source>
        <dbReference type="PROSITE" id="PS50931"/>
    </source>
</evidence>
<dbReference type="Pfam" id="PF03466">
    <property type="entry name" value="LysR_substrate"/>
    <property type="match status" value="1"/>
</dbReference>
<dbReference type="GO" id="GO:0003677">
    <property type="term" value="F:DNA binding"/>
    <property type="evidence" value="ECO:0007669"/>
    <property type="project" value="UniProtKB-KW"/>
</dbReference>
<dbReference type="PANTHER" id="PTHR30118">
    <property type="entry name" value="HTH-TYPE TRANSCRIPTIONAL REGULATOR LEUO-RELATED"/>
    <property type="match status" value="1"/>
</dbReference>
<evidence type="ECO:0000256" key="4">
    <source>
        <dbReference type="ARBA" id="ARBA00023163"/>
    </source>
</evidence>
<dbReference type="SUPFAM" id="SSF46785">
    <property type="entry name" value="Winged helix' DNA-binding domain"/>
    <property type="match status" value="1"/>
</dbReference>
<sequence>MEPGGSRLARRTRRRNGMDPVTGPRNDAAHTSAHISPHTSNNIAPLDYRKFRALDLNLLVAFDALASQRSVSGAARQLFLGQPAVSHMLARLRRLFDDPLFVRGARGMEPTAKAMALVEPVRALLNEAYGLVRPAGEFDPSSAQACLRIALPEPLEAMLLPVLCAALAREAPSIRLVSRAMPAARMPDALDAREIDMAVTGVPLATKDWHRSADLHRCELVCLHAPAQLPLPASVGADQLRTLQAIGLSHAIALGSAGNAFLGQLQHTGAMPTEVESLLTLSRLLQAAPVVAVLPAVVAPLIVRQGALACVPVRGTEDTVAIRLHWHGGAECDPVHRYVRQHLVDAFTAMLAPPEA</sequence>
<protein>
    <submittedName>
        <fullName evidence="7">LysR family transcriptional regulator</fullName>
    </submittedName>
</protein>
<dbReference type="SUPFAM" id="SSF53850">
    <property type="entry name" value="Periplasmic binding protein-like II"/>
    <property type="match status" value="1"/>
</dbReference>
<dbReference type="InterPro" id="IPR036390">
    <property type="entry name" value="WH_DNA-bd_sf"/>
</dbReference>
<dbReference type="InterPro" id="IPR005119">
    <property type="entry name" value="LysR_subst-bd"/>
</dbReference>
<evidence type="ECO:0000256" key="5">
    <source>
        <dbReference type="SAM" id="MobiDB-lite"/>
    </source>
</evidence>
<evidence type="ECO:0000256" key="3">
    <source>
        <dbReference type="ARBA" id="ARBA00023125"/>
    </source>
</evidence>
<comment type="caution">
    <text evidence="7">The sequence shown here is derived from an EMBL/GenBank/DDBJ whole genome shotgun (WGS) entry which is preliminary data.</text>
</comment>
<comment type="similarity">
    <text evidence="1">Belongs to the LysR transcriptional regulatory family.</text>
</comment>
<dbReference type="Pfam" id="PF00126">
    <property type="entry name" value="HTH_1"/>
    <property type="match status" value="1"/>
</dbReference>
<dbReference type="EMBL" id="VWRN01000045">
    <property type="protein sequence ID" value="KAA6120803.1"/>
    <property type="molecule type" value="Genomic_DNA"/>
</dbReference>
<dbReference type="GO" id="GO:0003700">
    <property type="term" value="F:DNA-binding transcription factor activity"/>
    <property type="evidence" value="ECO:0007669"/>
    <property type="project" value="InterPro"/>
</dbReference>
<dbReference type="PANTHER" id="PTHR30118:SF15">
    <property type="entry name" value="TRANSCRIPTIONAL REGULATORY PROTEIN"/>
    <property type="match status" value="1"/>
</dbReference>
<keyword evidence="8" id="KW-1185">Reference proteome</keyword>
<dbReference type="InterPro" id="IPR000847">
    <property type="entry name" value="LysR_HTH_N"/>
</dbReference>
<evidence type="ECO:0000313" key="8">
    <source>
        <dbReference type="Proteomes" id="UP000324324"/>
    </source>
</evidence>
<feature type="region of interest" description="Disordered" evidence="5">
    <location>
        <begin position="1"/>
        <end position="39"/>
    </location>
</feature>
<gene>
    <name evidence="7" type="ORF">F1599_16685</name>
</gene>
<dbReference type="InterPro" id="IPR050389">
    <property type="entry name" value="LysR-type_TF"/>
</dbReference>
<name>A0A5M8ABW6_9BURK</name>
<dbReference type="Proteomes" id="UP000324324">
    <property type="component" value="Unassembled WGS sequence"/>
</dbReference>
<proteinExistence type="inferred from homology"/>
<organism evidence="7 8">
    <name type="scientific">Cupriavidus cauae</name>
    <dbReference type="NCBI Taxonomy" id="2608999"/>
    <lineage>
        <taxon>Bacteria</taxon>
        <taxon>Pseudomonadati</taxon>
        <taxon>Pseudomonadota</taxon>
        <taxon>Betaproteobacteria</taxon>
        <taxon>Burkholderiales</taxon>
        <taxon>Burkholderiaceae</taxon>
        <taxon>Cupriavidus</taxon>
    </lineage>
</organism>
<evidence type="ECO:0000313" key="7">
    <source>
        <dbReference type="EMBL" id="KAA6120803.1"/>
    </source>
</evidence>
<keyword evidence="4" id="KW-0804">Transcription</keyword>
<dbReference type="Gene3D" id="3.40.190.10">
    <property type="entry name" value="Periplasmic binding protein-like II"/>
    <property type="match status" value="2"/>
</dbReference>
<keyword evidence="3" id="KW-0238">DNA-binding</keyword>
<reference evidence="7 8" key="1">
    <citation type="submission" date="2019-09" db="EMBL/GenBank/DDBJ databases">
        <title>Isolation of a novel species in the genus Cupriavidus from patients with sepsis using whole genome sequencing.</title>
        <authorList>
            <person name="Kweon O.J."/>
            <person name="Lee M.-K."/>
        </authorList>
    </citation>
    <scope>NUCLEOTIDE SEQUENCE [LARGE SCALE GENOMIC DNA]</scope>
    <source>
        <strain evidence="7 8">MKL-01</strain>
    </source>
</reference>
<dbReference type="Gene3D" id="1.10.10.10">
    <property type="entry name" value="Winged helix-like DNA-binding domain superfamily/Winged helix DNA-binding domain"/>
    <property type="match status" value="1"/>
</dbReference>
<feature type="domain" description="HTH lysR-type" evidence="6">
    <location>
        <begin position="54"/>
        <end position="111"/>
    </location>
</feature>
<dbReference type="PRINTS" id="PR00039">
    <property type="entry name" value="HTHLYSR"/>
</dbReference>
<dbReference type="PROSITE" id="PS50931">
    <property type="entry name" value="HTH_LYSR"/>
    <property type="match status" value="1"/>
</dbReference>
<evidence type="ECO:0000256" key="1">
    <source>
        <dbReference type="ARBA" id="ARBA00009437"/>
    </source>
</evidence>
<evidence type="ECO:0000256" key="2">
    <source>
        <dbReference type="ARBA" id="ARBA00023015"/>
    </source>
</evidence>